<feature type="coiled-coil region" evidence="1">
    <location>
        <begin position="12"/>
        <end position="39"/>
    </location>
</feature>
<dbReference type="EMBL" id="KN824307">
    <property type="protein sequence ID" value="KIM26290.1"/>
    <property type="molecule type" value="Genomic_DNA"/>
</dbReference>
<dbReference type="AlphaFoldDB" id="A0A0C3ANY4"/>
<name>A0A0C3ANY4_SERVB</name>
<dbReference type="HOGENOM" id="CLU_2378555_0_0_1"/>
<accession>A0A0C3ANY4</accession>
<proteinExistence type="predicted"/>
<reference evidence="2 3" key="1">
    <citation type="submission" date="2014-04" db="EMBL/GenBank/DDBJ databases">
        <authorList>
            <consortium name="DOE Joint Genome Institute"/>
            <person name="Kuo A."/>
            <person name="Zuccaro A."/>
            <person name="Kohler A."/>
            <person name="Nagy L.G."/>
            <person name="Floudas D."/>
            <person name="Copeland A."/>
            <person name="Barry K.W."/>
            <person name="Cichocki N."/>
            <person name="Veneault-Fourrey C."/>
            <person name="LaButti K."/>
            <person name="Lindquist E.A."/>
            <person name="Lipzen A."/>
            <person name="Lundell T."/>
            <person name="Morin E."/>
            <person name="Murat C."/>
            <person name="Sun H."/>
            <person name="Tunlid A."/>
            <person name="Henrissat B."/>
            <person name="Grigoriev I.V."/>
            <person name="Hibbett D.S."/>
            <person name="Martin F."/>
            <person name="Nordberg H.P."/>
            <person name="Cantor M.N."/>
            <person name="Hua S.X."/>
        </authorList>
    </citation>
    <scope>NUCLEOTIDE SEQUENCE [LARGE SCALE GENOMIC DNA]</scope>
    <source>
        <strain evidence="2 3">MAFF 305830</strain>
    </source>
</reference>
<evidence type="ECO:0000313" key="2">
    <source>
        <dbReference type="EMBL" id="KIM26290.1"/>
    </source>
</evidence>
<evidence type="ECO:0000313" key="3">
    <source>
        <dbReference type="Proteomes" id="UP000054097"/>
    </source>
</evidence>
<keyword evidence="3" id="KW-1185">Reference proteome</keyword>
<evidence type="ECO:0000256" key="1">
    <source>
        <dbReference type="SAM" id="Coils"/>
    </source>
</evidence>
<evidence type="ECO:0008006" key="4">
    <source>
        <dbReference type="Google" id="ProtNLM"/>
    </source>
</evidence>
<sequence>MRQGWTEAHSNLDQDLQELQSVEAHITSLEDQLRIARARQAEVYQRILTAQALQAPIRRIPNELLTLIFEEHSVDQRKRNSSLIRVCKLWHELVM</sequence>
<keyword evidence="1" id="KW-0175">Coiled coil</keyword>
<dbReference type="OrthoDB" id="2269034at2759"/>
<protein>
    <recommendedName>
        <fullName evidence="4">F-box domain-containing protein</fullName>
    </recommendedName>
</protein>
<organism evidence="2 3">
    <name type="scientific">Serendipita vermifera MAFF 305830</name>
    <dbReference type="NCBI Taxonomy" id="933852"/>
    <lineage>
        <taxon>Eukaryota</taxon>
        <taxon>Fungi</taxon>
        <taxon>Dikarya</taxon>
        <taxon>Basidiomycota</taxon>
        <taxon>Agaricomycotina</taxon>
        <taxon>Agaricomycetes</taxon>
        <taxon>Sebacinales</taxon>
        <taxon>Serendipitaceae</taxon>
        <taxon>Serendipita</taxon>
    </lineage>
</organism>
<dbReference type="Proteomes" id="UP000054097">
    <property type="component" value="Unassembled WGS sequence"/>
</dbReference>
<reference evidence="3" key="2">
    <citation type="submission" date="2015-01" db="EMBL/GenBank/DDBJ databases">
        <title>Evolutionary Origins and Diversification of the Mycorrhizal Mutualists.</title>
        <authorList>
            <consortium name="DOE Joint Genome Institute"/>
            <consortium name="Mycorrhizal Genomics Consortium"/>
            <person name="Kohler A."/>
            <person name="Kuo A."/>
            <person name="Nagy L.G."/>
            <person name="Floudas D."/>
            <person name="Copeland A."/>
            <person name="Barry K.W."/>
            <person name="Cichocki N."/>
            <person name="Veneault-Fourrey C."/>
            <person name="LaButti K."/>
            <person name="Lindquist E.A."/>
            <person name="Lipzen A."/>
            <person name="Lundell T."/>
            <person name="Morin E."/>
            <person name="Murat C."/>
            <person name="Riley R."/>
            <person name="Ohm R."/>
            <person name="Sun H."/>
            <person name="Tunlid A."/>
            <person name="Henrissat B."/>
            <person name="Grigoriev I.V."/>
            <person name="Hibbett D.S."/>
            <person name="Martin F."/>
        </authorList>
    </citation>
    <scope>NUCLEOTIDE SEQUENCE [LARGE SCALE GENOMIC DNA]</scope>
    <source>
        <strain evidence="3">MAFF 305830</strain>
    </source>
</reference>
<feature type="non-terminal residue" evidence="2">
    <location>
        <position position="95"/>
    </location>
</feature>
<gene>
    <name evidence="2" type="ORF">M408DRAFT_25496</name>
</gene>